<protein>
    <recommendedName>
        <fullName evidence="4">Head-to-tail connector protein</fullName>
    </recommendedName>
</protein>
<dbReference type="KEGG" id="vg:64868149"/>
<reference evidence="2 3" key="1">
    <citation type="submission" date="2019-02" db="EMBL/GenBank/DDBJ databases">
        <authorList>
            <person name="Martinez-Pineda D."/>
            <person name="Wolyniak M.J."/>
            <person name="Kistler A."/>
            <person name="Garlena R.A."/>
            <person name="Russell D.A."/>
            <person name="Pope W.H."/>
            <person name="Jacobs-Sera D."/>
            <person name="Hatfull G.F."/>
        </authorList>
    </citation>
    <scope>NUCLEOTIDE SEQUENCE [LARGE SCALE GENOMIC DNA]</scope>
</reference>
<dbReference type="GeneID" id="64868149"/>
<evidence type="ECO:0000313" key="2">
    <source>
        <dbReference type="EMBL" id="QBI96901.1"/>
    </source>
</evidence>
<evidence type="ECO:0000313" key="3">
    <source>
        <dbReference type="Proteomes" id="UP000292543"/>
    </source>
</evidence>
<dbReference type="Pfam" id="PF23976">
    <property type="entry name" value="DUF7302"/>
    <property type="match status" value="1"/>
</dbReference>
<evidence type="ECO:0008006" key="4">
    <source>
        <dbReference type="Google" id="ProtNLM"/>
    </source>
</evidence>
<gene>
    <name evidence="2" type="primary">16</name>
    <name evidence="2" type="ORF">SEA_VERACRUZ_16</name>
</gene>
<name>A0A481VTH9_9CAUD</name>
<dbReference type="Proteomes" id="UP000292543">
    <property type="component" value="Segment"/>
</dbReference>
<proteinExistence type="predicted"/>
<accession>A0A481VTH9</accession>
<feature type="compositionally biased region" description="Basic and acidic residues" evidence="1">
    <location>
        <begin position="55"/>
        <end position="64"/>
    </location>
</feature>
<organism evidence="2 3">
    <name type="scientific">Mycobacterium phage Veracruz</name>
    <dbReference type="NCBI Taxonomy" id="2530154"/>
    <lineage>
        <taxon>Viruses</taxon>
        <taxon>Duplodnaviria</taxon>
        <taxon>Heunggongvirae</taxon>
        <taxon>Uroviricota</taxon>
        <taxon>Caudoviricetes</taxon>
        <taxon>Veracruzvirus</taxon>
        <taxon>Veracruzvirus veracruz</taxon>
    </lineage>
</organism>
<dbReference type="InterPro" id="IPR055726">
    <property type="entry name" value="DUF7302"/>
</dbReference>
<sequence length="64" mass="7250">MRKDHMKIRHKINGGLAEVEDEYGERLVIGGVWERADAPKKRAAAPRRRARKSAAKPEEVNNGE</sequence>
<keyword evidence="3" id="KW-1185">Reference proteome</keyword>
<evidence type="ECO:0000256" key="1">
    <source>
        <dbReference type="SAM" id="MobiDB-lite"/>
    </source>
</evidence>
<feature type="compositionally biased region" description="Basic residues" evidence="1">
    <location>
        <begin position="41"/>
        <end position="54"/>
    </location>
</feature>
<feature type="region of interest" description="Disordered" evidence="1">
    <location>
        <begin position="36"/>
        <end position="64"/>
    </location>
</feature>
<dbReference type="EMBL" id="MK524496">
    <property type="protein sequence ID" value="QBI96901.1"/>
    <property type="molecule type" value="Genomic_DNA"/>
</dbReference>
<dbReference type="RefSeq" id="YP_010060292.1">
    <property type="nucleotide sequence ID" value="NC_054770.1"/>
</dbReference>